<dbReference type="GO" id="GO:0003824">
    <property type="term" value="F:catalytic activity"/>
    <property type="evidence" value="ECO:0007669"/>
    <property type="project" value="InterPro"/>
</dbReference>
<evidence type="ECO:0000313" key="7">
    <source>
        <dbReference type="Proteomes" id="UP000807825"/>
    </source>
</evidence>
<dbReference type="InterPro" id="IPR011146">
    <property type="entry name" value="HIT-like"/>
</dbReference>
<accession>A0A9D6Z4T4</accession>
<dbReference type="EMBL" id="JACRDE010000398">
    <property type="protein sequence ID" value="MBI5250872.1"/>
    <property type="molecule type" value="Genomic_DNA"/>
</dbReference>
<evidence type="ECO:0000313" key="6">
    <source>
        <dbReference type="EMBL" id="MBI5250872.1"/>
    </source>
</evidence>
<name>A0A9D6Z4T4_9BACT</name>
<dbReference type="InterPro" id="IPR039383">
    <property type="entry name" value="FHIT"/>
</dbReference>
<evidence type="ECO:0000256" key="4">
    <source>
        <dbReference type="PROSITE-ProRule" id="PRU00464"/>
    </source>
</evidence>
<proteinExistence type="predicted"/>
<reference evidence="6" key="1">
    <citation type="submission" date="2020-07" db="EMBL/GenBank/DDBJ databases">
        <title>Huge and variable diversity of episymbiotic CPR bacteria and DPANN archaea in groundwater ecosystems.</title>
        <authorList>
            <person name="He C.Y."/>
            <person name="Keren R."/>
            <person name="Whittaker M."/>
            <person name="Farag I.F."/>
            <person name="Doudna J."/>
            <person name="Cate J.H.D."/>
            <person name="Banfield J.F."/>
        </authorList>
    </citation>
    <scope>NUCLEOTIDE SEQUENCE</scope>
    <source>
        <strain evidence="6">NC_groundwater_1664_Pr3_B-0.1um_52_9</strain>
    </source>
</reference>
<evidence type="ECO:0000256" key="2">
    <source>
        <dbReference type="PIRSR" id="PIRSR639383-1"/>
    </source>
</evidence>
<dbReference type="PANTHER" id="PTHR42997">
    <property type="entry name" value="HIT FAMILY HYDROLASE"/>
    <property type="match status" value="1"/>
</dbReference>
<dbReference type="Proteomes" id="UP000807825">
    <property type="component" value="Unassembled WGS sequence"/>
</dbReference>
<evidence type="ECO:0000256" key="3">
    <source>
        <dbReference type="PIRSR" id="PIRSR639383-2"/>
    </source>
</evidence>
<feature type="short sequence motif" description="Histidine triad motif" evidence="4">
    <location>
        <begin position="118"/>
        <end position="122"/>
    </location>
</feature>
<dbReference type="SUPFAM" id="SSF54197">
    <property type="entry name" value="HIT-like"/>
    <property type="match status" value="1"/>
</dbReference>
<dbReference type="InterPro" id="IPR036265">
    <property type="entry name" value="HIT-like_sf"/>
</dbReference>
<dbReference type="GO" id="GO:0000166">
    <property type="term" value="F:nucleotide binding"/>
    <property type="evidence" value="ECO:0007669"/>
    <property type="project" value="UniProtKB-KW"/>
</dbReference>
<dbReference type="Pfam" id="PF01230">
    <property type="entry name" value="HIT"/>
    <property type="match status" value="1"/>
</dbReference>
<gene>
    <name evidence="6" type="ORF">HY912_15400</name>
</gene>
<protein>
    <submittedName>
        <fullName evidence="6">HIT domain-containing protein</fullName>
    </submittedName>
</protein>
<dbReference type="AlphaFoldDB" id="A0A9D6Z4T4"/>
<evidence type="ECO:0000256" key="1">
    <source>
        <dbReference type="ARBA" id="ARBA00022741"/>
    </source>
</evidence>
<feature type="binding site" evidence="3">
    <location>
        <position position="122"/>
    </location>
    <ligand>
        <name>substrate</name>
    </ligand>
</feature>
<keyword evidence="1" id="KW-0547">Nucleotide-binding</keyword>
<evidence type="ECO:0000259" key="5">
    <source>
        <dbReference type="PROSITE" id="PS51084"/>
    </source>
</evidence>
<sequence>MDRIWAPWRIDYIVGGEREPGCIFCTKPASDNDDANLIVHRAEGAFTMMNKFPYNNGHVLVSPYRHAPDICALKPEENSLMLQEVCRAIQVIRDVMKAEGFNIGINLGAVAGAGIEEHVHYHIVPRWNGDTNIMPVLADVKIIPEHLVSTCRKLRDGFNRLFPESSREVKK</sequence>
<comment type="caution">
    <text evidence="6">The sequence shown here is derived from an EMBL/GenBank/DDBJ whole genome shotgun (WGS) entry which is preliminary data.</text>
</comment>
<feature type="binding site" evidence="3">
    <location>
        <position position="50"/>
    </location>
    <ligand>
        <name>substrate</name>
    </ligand>
</feature>
<organism evidence="6 7">
    <name type="scientific">Desulfomonile tiedjei</name>
    <dbReference type="NCBI Taxonomy" id="2358"/>
    <lineage>
        <taxon>Bacteria</taxon>
        <taxon>Pseudomonadati</taxon>
        <taxon>Thermodesulfobacteriota</taxon>
        <taxon>Desulfomonilia</taxon>
        <taxon>Desulfomonilales</taxon>
        <taxon>Desulfomonilaceae</taxon>
        <taxon>Desulfomonile</taxon>
    </lineage>
</organism>
<dbReference type="InterPro" id="IPR052908">
    <property type="entry name" value="AP-4-A_phosphorylase"/>
</dbReference>
<dbReference type="PANTHER" id="PTHR42997:SF1">
    <property type="entry name" value="AP-4-A PHOSPHORYLASE"/>
    <property type="match status" value="1"/>
</dbReference>
<dbReference type="PROSITE" id="PS51084">
    <property type="entry name" value="HIT_2"/>
    <property type="match status" value="1"/>
</dbReference>
<dbReference type="CDD" id="cd01275">
    <property type="entry name" value="FHIT"/>
    <property type="match status" value="1"/>
</dbReference>
<feature type="domain" description="HIT" evidence="5">
    <location>
        <begin position="23"/>
        <end position="133"/>
    </location>
</feature>
<feature type="active site" description="Tele-AMP-histidine intermediate" evidence="2">
    <location>
        <position position="120"/>
    </location>
</feature>
<dbReference type="Gene3D" id="3.30.428.10">
    <property type="entry name" value="HIT-like"/>
    <property type="match status" value="1"/>
</dbReference>